<protein>
    <submittedName>
        <fullName evidence="1">Deoxyribodipyrimidine photolyase-related protein</fullName>
    </submittedName>
</protein>
<dbReference type="STRING" id="1086013.SAMN05421774_101405"/>
<evidence type="ECO:0000313" key="2">
    <source>
        <dbReference type="Proteomes" id="UP000186141"/>
    </source>
</evidence>
<organism evidence="1 2">
    <name type="scientific">Gemmobacter megaterium</name>
    <dbReference type="NCBI Taxonomy" id="1086013"/>
    <lineage>
        <taxon>Bacteria</taxon>
        <taxon>Pseudomonadati</taxon>
        <taxon>Pseudomonadota</taxon>
        <taxon>Alphaproteobacteria</taxon>
        <taxon>Rhodobacterales</taxon>
        <taxon>Paracoccaceae</taxon>
        <taxon>Gemmobacter</taxon>
    </lineage>
</organism>
<dbReference type="Gene3D" id="1.25.40.80">
    <property type="match status" value="1"/>
</dbReference>
<dbReference type="Gene3D" id="1.10.10.1710">
    <property type="entry name" value="Deoxyribodipyrimidine photolyase-related"/>
    <property type="match status" value="1"/>
</dbReference>
<proteinExistence type="predicted"/>
<dbReference type="Pfam" id="PF04244">
    <property type="entry name" value="DPRP"/>
    <property type="match status" value="1"/>
</dbReference>
<dbReference type="AlphaFoldDB" id="A0A1N7KG21"/>
<keyword evidence="1" id="KW-0456">Lyase</keyword>
<dbReference type="InterPro" id="IPR036134">
    <property type="entry name" value="Crypto/Photolyase_FAD-like_sf"/>
</dbReference>
<dbReference type="Proteomes" id="UP000186141">
    <property type="component" value="Unassembled WGS sequence"/>
</dbReference>
<dbReference type="PANTHER" id="PTHR38657">
    <property type="entry name" value="SLR1343 PROTEIN"/>
    <property type="match status" value="1"/>
</dbReference>
<dbReference type="PANTHER" id="PTHR38657:SF1">
    <property type="entry name" value="SLR1343 PROTEIN"/>
    <property type="match status" value="1"/>
</dbReference>
<keyword evidence="2" id="KW-1185">Reference proteome</keyword>
<dbReference type="SUPFAM" id="SSF48173">
    <property type="entry name" value="Cryptochrome/photolyase FAD-binding domain"/>
    <property type="match status" value="1"/>
</dbReference>
<accession>A0A1N7KG21</accession>
<dbReference type="EMBL" id="FTOT01000001">
    <property type="protein sequence ID" value="SIS60479.1"/>
    <property type="molecule type" value="Genomic_DNA"/>
</dbReference>
<dbReference type="InterPro" id="IPR007357">
    <property type="entry name" value="PhrB-like"/>
</dbReference>
<dbReference type="Gene3D" id="3.40.50.620">
    <property type="entry name" value="HUPs"/>
    <property type="match status" value="1"/>
</dbReference>
<gene>
    <name evidence="1" type="ORF">SAMN05421774_101405</name>
</gene>
<name>A0A1N7KG21_9RHOB</name>
<dbReference type="InterPro" id="IPR014729">
    <property type="entry name" value="Rossmann-like_a/b/a_fold"/>
</dbReference>
<evidence type="ECO:0000313" key="1">
    <source>
        <dbReference type="EMBL" id="SIS60479.1"/>
    </source>
</evidence>
<dbReference type="GO" id="GO:0016829">
    <property type="term" value="F:lyase activity"/>
    <property type="evidence" value="ECO:0007669"/>
    <property type="project" value="UniProtKB-KW"/>
</dbReference>
<dbReference type="Gene3D" id="1.10.579.10">
    <property type="entry name" value="DNA Cyclobutane Dipyrimidine Photolyase, subunit A, domain 3"/>
    <property type="match status" value="1"/>
</dbReference>
<sequence length="537" mass="61474">MFRPLSEHGTRCAKATAMTRIVLVLGDQLSRGLSSLRDLDPAHDIVLMAELAEETTYVRHHKQKIALILSAMRHFAAGLRAEGIRVDYIALDDPANTGSFTKEVARAIPRHRPERIIVTEPGEWRVLQMIEGWEAQFGLPVEIREDDRFLCSLAEFRQWAAPRKTLRMEYFYRDMRRRTGFLMQGDDPVGGQWNFDSQNRKALPTGLRPPPRRPKPPDAITQAVLDLVARRFPDTFGDLLPFRWAVTRHGALEALDRFVALSLPLFGEYQDAMAEGEPFLFHALLSPYLNIGLLTAHEVCRAAERAYHMGDAPLNAVEGFIRQIIGWREYVRGIYWMKMPDYARTNALHADRPLPWFYWTGDTAMRCMAQTITDTRRNAYAHHIQRLMVTGNFALLAGIRPAEVEEWYLAVYADAFDWVELPNTHGMVLWADGGMLASKPYAASGAYIDRMSDYCRRCAYDPRIRTGPRACPFNFLYWDFLMRNRPQLAGNPRLALSWRNLDRISPQEQTRIRDQARAFLDAPGTTAPAPEHPDLFG</sequence>
<reference evidence="1 2" key="1">
    <citation type="submission" date="2017-01" db="EMBL/GenBank/DDBJ databases">
        <authorList>
            <person name="Mah S.A."/>
            <person name="Swanson W.J."/>
            <person name="Moy G.W."/>
            <person name="Vacquier V.D."/>
        </authorList>
    </citation>
    <scope>NUCLEOTIDE SEQUENCE [LARGE SCALE GENOMIC DNA]</scope>
    <source>
        <strain evidence="1 2">DSM 26375</strain>
    </source>
</reference>
<dbReference type="InterPro" id="IPR052551">
    <property type="entry name" value="UV-DNA_repair_photolyase"/>
</dbReference>